<keyword evidence="2" id="KW-0808">Transferase</keyword>
<dbReference type="PANTHER" id="PTHR36174">
    <property type="entry name" value="LIPID II:GLYCINE GLYCYLTRANSFERASE"/>
    <property type="match status" value="1"/>
</dbReference>
<sequence>MEQTAYSRQDQGVRDAMENMARQGCLADPAQERAADAVRPLAQPRLAWLSLDDPDDRRRYAALWKASAARRPQDAPEYLDLVQPRHYRQVAVHYTHPGGTVLYPFFECEVRDLPGFAGAPAGMRHIVSPYGYGGPLHEGDPARKAAVSRDFEAALNAELRRRGCVTEFVREDLFSGRLADRTDGELVDHQPNVVVRLRRDPESIWNGYKNTARRNIRQAQRAGLRVSFDHRGSGLGGFLDVYYETMRRRDASDFFFIPAERFEALTAALCPLGNVAYVYVHDGDTVVASDLLLICGDALYAFLSASRASAFQKRPNDLMRHESIMWGHAHGYRHYVLGGGVSPSDGIYRFKLAFDAGGLVPFRTRHVIHDAAACERLVSIRRMAEAERGRPDWQPRPGFFPDYLA</sequence>
<evidence type="ECO:0000313" key="2">
    <source>
        <dbReference type="EMBL" id="NEX64033.1"/>
    </source>
</evidence>
<reference evidence="2 3" key="1">
    <citation type="submission" date="2020-02" db="EMBL/GenBank/DDBJ databases">
        <authorList>
            <person name="Kim M.K."/>
        </authorList>
    </citation>
    <scope>NUCLEOTIDE SEQUENCE [LARGE SCALE GENOMIC DNA]</scope>
    <source>
        <strain evidence="2 3">17J57-3</strain>
    </source>
</reference>
<dbReference type="Pfam" id="PF13480">
    <property type="entry name" value="Acetyltransf_6"/>
    <property type="match status" value="1"/>
</dbReference>
<keyword evidence="3" id="KW-1185">Reference proteome</keyword>
<dbReference type="InterPro" id="IPR016181">
    <property type="entry name" value="Acyl_CoA_acyltransferase"/>
</dbReference>
<evidence type="ECO:0000259" key="1">
    <source>
        <dbReference type="Pfam" id="PF13480"/>
    </source>
</evidence>
<dbReference type="PANTHER" id="PTHR36174:SF1">
    <property type="entry name" value="LIPID II:GLYCINE GLYCYLTRANSFERASE"/>
    <property type="match status" value="1"/>
</dbReference>
<proteinExistence type="predicted"/>
<feature type="domain" description="BioF2-like acetyltransferase" evidence="1">
    <location>
        <begin position="209"/>
        <end position="342"/>
    </location>
</feature>
<dbReference type="AlphaFoldDB" id="A0A6B3STD4"/>
<name>A0A6B3STD4_9BURK</name>
<dbReference type="SUPFAM" id="SSF55729">
    <property type="entry name" value="Acyl-CoA N-acyltransferases (Nat)"/>
    <property type="match status" value="1"/>
</dbReference>
<organism evidence="2 3">
    <name type="scientific">Noviherbaspirillum galbum</name>
    <dbReference type="NCBI Taxonomy" id="2709383"/>
    <lineage>
        <taxon>Bacteria</taxon>
        <taxon>Pseudomonadati</taxon>
        <taxon>Pseudomonadota</taxon>
        <taxon>Betaproteobacteria</taxon>
        <taxon>Burkholderiales</taxon>
        <taxon>Oxalobacteraceae</taxon>
        <taxon>Noviherbaspirillum</taxon>
    </lineage>
</organism>
<dbReference type="InterPro" id="IPR038740">
    <property type="entry name" value="BioF2-like_GNAT_dom"/>
</dbReference>
<accession>A0A6B3STD4</accession>
<protein>
    <submittedName>
        <fullName evidence="2">GNAT family N-acetyltransferase</fullName>
    </submittedName>
</protein>
<evidence type="ECO:0000313" key="3">
    <source>
        <dbReference type="Proteomes" id="UP000482155"/>
    </source>
</evidence>
<gene>
    <name evidence="2" type="ORF">G3574_23365</name>
</gene>
<comment type="caution">
    <text evidence="2">The sequence shown here is derived from an EMBL/GenBank/DDBJ whole genome shotgun (WGS) entry which is preliminary data.</text>
</comment>
<dbReference type="GO" id="GO:0016740">
    <property type="term" value="F:transferase activity"/>
    <property type="evidence" value="ECO:0007669"/>
    <property type="project" value="UniProtKB-KW"/>
</dbReference>
<dbReference type="Proteomes" id="UP000482155">
    <property type="component" value="Unassembled WGS sequence"/>
</dbReference>
<dbReference type="RefSeq" id="WP_163967959.1">
    <property type="nucleotide sequence ID" value="NZ_JAAIVB010000078.1"/>
</dbReference>
<dbReference type="EMBL" id="JAAIVB010000078">
    <property type="protein sequence ID" value="NEX64033.1"/>
    <property type="molecule type" value="Genomic_DNA"/>
</dbReference>
<dbReference type="InterPro" id="IPR050644">
    <property type="entry name" value="PG_Glycine_Bridge_Synth"/>
</dbReference>
<dbReference type="Gene3D" id="3.40.630.30">
    <property type="match status" value="1"/>
</dbReference>